<keyword evidence="1" id="KW-0614">Plasmid</keyword>
<accession>A0A7I6N2U2</accession>
<name>A0A7I6N2U2_9CLOT</name>
<geneLocation type="plasmid" evidence="1">
    <name>pCAG</name>
</geneLocation>
<evidence type="ECO:0000313" key="1">
    <source>
        <dbReference type="EMBL" id="BBB39273.1"/>
    </source>
</evidence>
<reference evidence="1" key="1">
    <citation type="journal article" date="2020" name="Anaerobe">
        <title>Analysis of a plasmid encoding botulinum neurotoxin type G gene in Clostridium argentinense.</title>
        <authorList>
            <person name="Sakaguchi Y."/>
            <person name="Uchiyama J."/>
            <person name="Take A."/>
            <person name="Gotoh K."/>
            <person name="Sakaguchi M."/>
            <person name="Suzuki T."/>
            <person name="Yamamoto Y."/>
            <person name="Hosomi K."/>
            <person name="Kohda T."/>
            <person name="Mukamoto M."/>
            <person name="Kozaki S."/>
            <person name="Hayashi S."/>
            <person name="Oguma K."/>
        </authorList>
    </citation>
    <scope>NUCLEOTIDE SEQUENCE</scope>
    <source>
        <strain evidence="1">2740</strain>
        <plasmid evidence="1">pCAG</plasmid>
    </source>
</reference>
<dbReference type="EMBL" id="AB853998">
    <property type="protein sequence ID" value="BBB39273.1"/>
    <property type="molecule type" value="Genomic_DNA"/>
</dbReference>
<proteinExistence type="predicted"/>
<dbReference type="AlphaFoldDB" id="A0A7I6N2U2"/>
<sequence>MKLMYYLNKEQENAIKVINKLKCIKIDQLMKMNIFKASYVKLEQKIEAFNKLSYNKTQSYFNIINDTYVAISEESIDYDMLKAIDVMLVFDDVSWYTKSEYPFKLSFSRLATENDEPQNKIFDVIILKPSEELILSRTLDSESLNIERIIAVLDKKLINKYKPILTKKLIRYCTTDPVKFYKSLEEAVEHINSAAE</sequence>
<dbReference type="InterPro" id="IPR043752">
    <property type="entry name" value="DUF5697"/>
</dbReference>
<protein>
    <submittedName>
        <fullName evidence="1">Uncharacterized protein</fullName>
    </submittedName>
</protein>
<dbReference type="Pfam" id="PF18954">
    <property type="entry name" value="DUF5697"/>
    <property type="match status" value="1"/>
</dbReference>
<organism evidence="1">
    <name type="scientific">Clostridium argentinense</name>
    <dbReference type="NCBI Taxonomy" id="29341"/>
    <lineage>
        <taxon>Bacteria</taxon>
        <taxon>Bacillati</taxon>
        <taxon>Bacillota</taxon>
        <taxon>Clostridia</taxon>
        <taxon>Eubacteriales</taxon>
        <taxon>Clostridiaceae</taxon>
        <taxon>Clostridium</taxon>
    </lineage>
</organism>